<dbReference type="RefSeq" id="WP_148951893.1">
    <property type="nucleotide sequence ID" value="NZ_CP043312.1"/>
</dbReference>
<dbReference type="KEGG" id="snay:FZC37_01085"/>
<evidence type="ECO:0000313" key="2">
    <source>
        <dbReference type="EMBL" id="QEK39532.1"/>
    </source>
</evidence>
<accession>A0A5C0UJ93</accession>
<dbReference type="AlphaFoldDB" id="A0A5C0UJ93"/>
<keyword evidence="3" id="KW-1185">Reference proteome</keyword>
<protein>
    <submittedName>
        <fullName evidence="2">Uncharacterized protein</fullName>
    </submittedName>
</protein>
<dbReference type="EMBL" id="CP043312">
    <property type="protein sequence ID" value="QEK39532.1"/>
    <property type="molecule type" value="Genomic_DNA"/>
</dbReference>
<organism evidence="2 3">
    <name type="scientific">Candidatus Sneabacter namystus</name>
    <dbReference type="NCBI Taxonomy" id="2601646"/>
    <lineage>
        <taxon>Bacteria</taxon>
        <taxon>Pseudomonadati</taxon>
        <taxon>Pseudomonadota</taxon>
        <taxon>Alphaproteobacteria</taxon>
        <taxon>Rickettsiales</taxon>
        <taxon>Rickettsiaceae</taxon>
        <taxon>Rickettsieae</taxon>
        <taxon>Candidatus Sneabacter</taxon>
    </lineage>
</organism>
<feature type="transmembrane region" description="Helical" evidence="1">
    <location>
        <begin position="79"/>
        <end position="99"/>
    </location>
</feature>
<dbReference type="Proteomes" id="UP000323844">
    <property type="component" value="Chromosome"/>
</dbReference>
<keyword evidence="1" id="KW-1133">Transmembrane helix</keyword>
<sequence length="195" mass="22146">MPTISCPRCKTSFSFENSSTQELVFKCSRCYCIWDATTTELDSNNTPHTEDILSETEAIVAESEKKMTVQKTKKTKLYIVRWLIAFLSVCTVISGIWIYNSYNYVDKYISAQTIKLSKTGDNKTICRFQIHNSGNKLVNIRKVDIILTNTQDKSTIIESRLINTSIVPYTASHHSTTLNCTVQDINQVSVKIIVK</sequence>
<evidence type="ECO:0000256" key="1">
    <source>
        <dbReference type="SAM" id="Phobius"/>
    </source>
</evidence>
<keyword evidence="1" id="KW-0812">Transmembrane</keyword>
<reference evidence="2 3" key="1">
    <citation type="submission" date="2019-08" db="EMBL/GenBank/DDBJ databases">
        <title>Highly reduced genomes of protist endosymbionts show evolutionary convergence.</title>
        <authorList>
            <person name="George E."/>
            <person name="Husnik F."/>
            <person name="Tashyreva D."/>
            <person name="Prokopchuk G."/>
            <person name="Horak A."/>
            <person name="Kwong W.K."/>
            <person name="Lukes J."/>
            <person name="Keeling P.J."/>
        </authorList>
    </citation>
    <scope>NUCLEOTIDE SEQUENCE [LARGE SCALE GENOMIC DNA]</scope>
    <source>
        <strain evidence="2">1621</strain>
    </source>
</reference>
<name>A0A5C0UJ93_9RICK</name>
<proteinExistence type="predicted"/>
<gene>
    <name evidence="2" type="ORF">FZC37_01085</name>
</gene>
<evidence type="ECO:0000313" key="3">
    <source>
        <dbReference type="Proteomes" id="UP000323844"/>
    </source>
</evidence>
<dbReference type="OrthoDB" id="7159357at2"/>
<keyword evidence="1" id="KW-0472">Membrane</keyword>